<dbReference type="Proteomes" id="UP000053611">
    <property type="component" value="Unassembled WGS sequence"/>
</dbReference>
<name>A0A0J0XEE0_9TREE</name>
<protein>
    <recommendedName>
        <fullName evidence="6">MARVEL domain-containing protein</fullName>
    </recommendedName>
</protein>
<accession>A0A0J0XEE0</accession>
<feature type="compositionally biased region" description="Low complexity" evidence="1">
    <location>
        <begin position="240"/>
        <end position="254"/>
    </location>
</feature>
<evidence type="ECO:0000313" key="4">
    <source>
        <dbReference type="EMBL" id="KLT39436.1"/>
    </source>
</evidence>
<keyword evidence="3" id="KW-0732">Signal</keyword>
<dbReference type="AlphaFoldDB" id="A0A0J0XEE0"/>
<feature type="transmembrane region" description="Helical" evidence="2">
    <location>
        <begin position="131"/>
        <end position="155"/>
    </location>
</feature>
<evidence type="ECO:0000313" key="5">
    <source>
        <dbReference type="Proteomes" id="UP000053611"/>
    </source>
</evidence>
<feature type="chain" id="PRO_5005245328" description="MARVEL domain-containing protein" evidence="3">
    <location>
        <begin position="32"/>
        <end position="471"/>
    </location>
</feature>
<keyword evidence="2" id="KW-0812">Transmembrane</keyword>
<gene>
    <name evidence="4" type="ORF">CC85DRAFT_288560</name>
</gene>
<feature type="compositionally biased region" description="Polar residues" evidence="1">
    <location>
        <begin position="255"/>
        <end position="287"/>
    </location>
</feature>
<proteinExistence type="predicted"/>
<organism evidence="4 5">
    <name type="scientific">Cutaneotrichosporon oleaginosum</name>
    <dbReference type="NCBI Taxonomy" id="879819"/>
    <lineage>
        <taxon>Eukaryota</taxon>
        <taxon>Fungi</taxon>
        <taxon>Dikarya</taxon>
        <taxon>Basidiomycota</taxon>
        <taxon>Agaricomycotina</taxon>
        <taxon>Tremellomycetes</taxon>
        <taxon>Trichosporonales</taxon>
        <taxon>Trichosporonaceae</taxon>
        <taxon>Cutaneotrichosporon</taxon>
    </lineage>
</organism>
<feature type="compositionally biased region" description="Polar residues" evidence="1">
    <location>
        <begin position="441"/>
        <end position="455"/>
    </location>
</feature>
<dbReference type="RefSeq" id="XP_018275927.1">
    <property type="nucleotide sequence ID" value="XM_018424307.1"/>
</dbReference>
<keyword evidence="2" id="KW-1133">Transmembrane helix</keyword>
<evidence type="ECO:0008006" key="6">
    <source>
        <dbReference type="Google" id="ProtNLM"/>
    </source>
</evidence>
<sequence>MASATRVQLWTYGVLLLIATVLATLLGTAVAEAASAPGTPTLSLLVAAFAFSLATFAYLLMFLVVRQLQPNAPLLWLASDCAVLTVLTVFGYGCAVAFTARGVLGLGSCSEPSTQHSHCTYVPKNTAYHSLVVAAGALLWICAVLLSAILTYLVINKAVNHPGREAWTRSLQSLTEHPSRTRAVMLSSRSPTILEDPFTEPEAVRPILHVDLLEDGHSRSSPPRSRYAASLPRFHARTGSPSPSRSRAEPPARSQTSQSTAGHSPSHTVPRSAISPAQSKLSKTTALSHDRATPIPQLILDEKRRPLESTSLTRDTPRLQIQIPPTHARDADEDTILSASTDVFSVMAEFPGSPRSPRTDFHEYPPSRPLSLLPDPAWSPYGSVWEPAPYAALGSGWASSSGLHPTHSVSSDRGRPSHADSGPDMPSTRFSFGQRRESPPASHSGQLMTPTSQSPPYRAPRFREPLQAGTP</sequence>
<feature type="transmembrane region" description="Helical" evidence="2">
    <location>
        <begin position="74"/>
        <end position="98"/>
    </location>
</feature>
<feature type="signal peptide" evidence="3">
    <location>
        <begin position="1"/>
        <end position="31"/>
    </location>
</feature>
<reference evidence="4 5" key="1">
    <citation type="submission" date="2015-03" db="EMBL/GenBank/DDBJ databases">
        <title>Genomics and transcriptomics of the oil-accumulating basidiomycete yeast T. oleaginosus allow insights into substrate utilization and the diverse evolutionary trajectories of mating systems in fungi.</title>
        <authorList>
            <consortium name="DOE Joint Genome Institute"/>
            <person name="Kourist R."/>
            <person name="Kracht O."/>
            <person name="Bracharz F."/>
            <person name="Lipzen A."/>
            <person name="Nolan M."/>
            <person name="Ohm R."/>
            <person name="Grigoriev I."/>
            <person name="Sun S."/>
            <person name="Heitman J."/>
            <person name="Bruck T."/>
            <person name="Nowrousian M."/>
        </authorList>
    </citation>
    <scope>NUCLEOTIDE SEQUENCE [LARGE SCALE GENOMIC DNA]</scope>
    <source>
        <strain evidence="4 5">IBC0246</strain>
    </source>
</reference>
<dbReference type="EMBL" id="KQ087259">
    <property type="protein sequence ID" value="KLT39436.1"/>
    <property type="molecule type" value="Genomic_DNA"/>
</dbReference>
<keyword evidence="5" id="KW-1185">Reference proteome</keyword>
<dbReference type="GeneID" id="28984910"/>
<evidence type="ECO:0000256" key="3">
    <source>
        <dbReference type="SAM" id="SignalP"/>
    </source>
</evidence>
<feature type="compositionally biased region" description="Low complexity" evidence="1">
    <location>
        <begin position="219"/>
        <end position="233"/>
    </location>
</feature>
<feature type="region of interest" description="Disordered" evidence="1">
    <location>
        <begin position="214"/>
        <end position="295"/>
    </location>
</feature>
<evidence type="ECO:0000256" key="1">
    <source>
        <dbReference type="SAM" id="MobiDB-lite"/>
    </source>
</evidence>
<keyword evidence="2" id="KW-0472">Membrane</keyword>
<feature type="region of interest" description="Disordered" evidence="1">
    <location>
        <begin position="395"/>
        <end position="471"/>
    </location>
</feature>
<evidence type="ECO:0000256" key="2">
    <source>
        <dbReference type="SAM" id="Phobius"/>
    </source>
</evidence>
<feature type="transmembrane region" description="Helical" evidence="2">
    <location>
        <begin position="43"/>
        <end position="65"/>
    </location>
</feature>